<dbReference type="Pfam" id="PF09129">
    <property type="entry name" value="Chol_subst-bind"/>
    <property type="match status" value="1"/>
</dbReference>
<keyword evidence="1" id="KW-0285">Flavoprotein</keyword>
<dbReference type="AlphaFoldDB" id="A0A1G6NIC4"/>
<dbReference type="Gene3D" id="1.10.45.10">
    <property type="entry name" value="Vanillyl-alcohol Oxidase, Chain A, domain 4"/>
    <property type="match status" value="1"/>
</dbReference>
<dbReference type="InterPro" id="IPR016166">
    <property type="entry name" value="FAD-bd_PCMH"/>
</dbReference>
<evidence type="ECO:0000256" key="2">
    <source>
        <dbReference type="ARBA" id="ARBA00022827"/>
    </source>
</evidence>
<evidence type="ECO:0000256" key="3">
    <source>
        <dbReference type="ARBA" id="ARBA00023002"/>
    </source>
</evidence>
<dbReference type="STRING" id="168276.SAMN05444580_101538"/>
<dbReference type="InterPro" id="IPR016167">
    <property type="entry name" value="FAD-bd_PCMH_sub1"/>
</dbReference>
<dbReference type="SUPFAM" id="SSF56176">
    <property type="entry name" value="FAD-binding/transporter-associated domain-like"/>
    <property type="match status" value="1"/>
</dbReference>
<name>A0A1G6NIC4_9NOCA</name>
<evidence type="ECO:0000313" key="6">
    <source>
        <dbReference type="EMBL" id="SDC67056.1"/>
    </source>
</evidence>
<feature type="region of interest" description="Disordered" evidence="4">
    <location>
        <begin position="42"/>
        <end position="72"/>
    </location>
</feature>
<proteinExistence type="predicted"/>
<feature type="domain" description="FAD-binding PCMH-type" evidence="5">
    <location>
        <begin position="91"/>
        <end position="279"/>
    </location>
</feature>
<dbReference type="Gene3D" id="3.30.465.10">
    <property type="match status" value="1"/>
</dbReference>
<dbReference type="EMBL" id="FNAB01000001">
    <property type="protein sequence ID" value="SDC67056.1"/>
    <property type="molecule type" value="Genomic_DNA"/>
</dbReference>
<dbReference type="Proteomes" id="UP000199417">
    <property type="component" value="Unassembled WGS sequence"/>
</dbReference>
<dbReference type="PROSITE" id="PS51318">
    <property type="entry name" value="TAT"/>
    <property type="match status" value="1"/>
</dbReference>
<dbReference type="PANTHER" id="PTHR43762:SF1">
    <property type="entry name" value="D-ARABINONO-1,4-LACTONE OXIDASE"/>
    <property type="match status" value="1"/>
</dbReference>
<dbReference type="InterPro" id="IPR006311">
    <property type="entry name" value="TAT_signal"/>
</dbReference>
<dbReference type="InterPro" id="IPR016164">
    <property type="entry name" value="FAD-linked_Oxase-like_C"/>
</dbReference>
<dbReference type="PROSITE" id="PS51387">
    <property type="entry name" value="FAD_PCMH"/>
    <property type="match status" value="1"/>
</dbReference>
<dbReference type="Gene3D" id="3.40.462.10">
    <property type="entry name" value="FAD-linked oxidases, C-terminal domain"/>
    <property type="match status" value="1"/>
</dbReference>
<dbReference type="InterPro" id="IPR016169">
    <property type="entry name" value="FAD-bd_PCMH_sub2"/>
</dbReference>
<dbReference type="Pfam" id="PF01565">
    <property type="entry name" value="FAD_binding_4"/>
    <property type="match status" value="1"/>
</dbReference>
<evidence type="ECO:0000259" key="5">
    <source>
        <dbReference type="PROSITE" id="PS51387"/>
    </source>
</evidence>
<evidence type="ECO:0000313" key="7">
    <source>
        <dbReference type="Proteomes" id="UP000199417"/>
    </source>
</evidence>
<keyword evidence="3" id="KW-0560">Oxidoreductase</keyword>
<dbReference type="PANTHER" id="PTHR43762">
    <property type="entry name" value="L-GULONOLACTONE OXIDASE"/>
    <property type="match status" value="1"/>
</dbReference>
<keyword evidence="2" id="KW-0274">FAD</keyword>
<dbReference type="GO" id="GO:0016899">
    <property type="term" value="F:oxidoreductase activity, acting on the CH-OH group of donors, oxygen as acceptor"/>
    <property type="evidence" value="ECO:0007669"/>
    <property type="project" value="InterPro"/>
</dbReference>
<organism evidence="6 7">
    <name type="scientific">Rhodococcus tukisamuensis</name>
    <dbReference type="NCBI Taxonomy" id="168276"/>
    <lineage>
        <taxon>Bacteria</taxon>
        <taxon>Bacillati</taxon>
        <taxon>Actinomycetota</taxon>
        <taxon>Actinomycetes</taxon>
        <taxon>Mycobacteriales</taxon>
        <taxon>Nocardiaceae</taxon>
        <taxon>Rhodococcus</taxon>
    </lineage>
</organism>
<dbReference type="InterPro" id="IPR015213">
    <property type="entry name" value="Cholesterol_OX_subst-bd"/>
</dbReference>
<dbReference type="RefSeq" id="WP_072843188.1">
    <property type="nucleotide sequence ID" value="NZ_FNAB01000001.1"/>
</dbReference>
<dbReference type="SUPFAM" id="SSF55103">
    <property type="entry name" value="FAD-linked oxidases, C-terminal domain"/>
    <property type="match status" value="1"/>
</dbReference>
<dbReference type="InterPro" id="IPR036318">
    <property type="entry name" value="FAD-bd_PCMH-like_sf"/>
</dbReference>
<keyword evidence="7" id="KW-1185">Reference proteome</keyword>
<feature type="compositionally biased region" description="Low complexity" evidence="4">
    <location>
        <begin position="44"/>
        <end position="65"/>
    </location>
</feature>
<dbReference type="InterPro" id="IPR016171">
    <property type="entry name" value="Vanillyl_alc_oxidase_C-sub2"/>
</dbReference>
<reference evidence="6 7" key="1">
    <citation type="submission" date="2016-10" db="EMBL/GenBank/DDBJ databases">
        <authorList>
            <person name="de Groot N.N."/>
        </authorList>
    </citation>
    <scope>NUCLEOTIDE SEQUENCE [LARGE SCALE GENOMIC DNA]</scope>
    <source>
        <strain evidence="6 7">JCM 11308</strain>
    </source>
</reference>
<gene>
    <name evidence="6" type="ORF">SAMN05444580_101538</name>
</gene>
<dbReference type="InterPro" id="IPR010031">
    <property type="entry name" value="FAD_lactone_oxidase-like"/>
</dbReference>
<accession>A0A1G6NIC4</accession>
<dbReference type="InterPro" id="IPR006094">
    <property type="entry name" value="Oxid_FAD_bind_N"/>
</dbReference>
<evidence type="ECO:0000256" key="4">
    <source>
        <dbReference type="SAM" id="MobiDB-lite"/>
    </source>
</evidence>
<dbReference type="GO" id="GO:0071949">
    <property type="term" value="F:FAD binding"/>
    <property type="evidence" value="ECO:0007669"/>
    <property type="project" value="InterPro"/>
</dbReference>
<sequence length="601" mass="64512">MSASHDDRAGLSRRGFLTAGAGALAVSTLGAWTPVHAVPVRTQGSAGSSASGSSVLSGSASGSAADLPAPPDFPEGIDLAQQAYQNWSKEIILDKTLIAFPKNADDVVRLTNWAHAKDYKLRPRGAMHGWTPLTVVNGESVDKVILVDTIKHLGGVAVHKGSPDTVTAGPGATLYEITSALQEQGLGIANLPAPGVLTVAGCLAVDAHGAALPAAGQATTPGHTYGSLSNLVTSLTVVAWNGTEYALRTYDRSDPAINPLLTNLGRTFITSVTLQAGPNFRMRCESFTDIGWEEMFGPKGAEGRTFESYVAKSGGVEAIWYPFTDKPWLKVWSVAPTKPASSREITEPYCYTFSDNLPEPLTDLLGGLNAGLPGIAPMFGQGMYAATVSGLSSTNTKDIWGWSKDVQFYIKHTTLRLTEGGGAVVTNRANIGQVIHDFTQWYNGRIQFYKGQGKFPLNGPVEIRCCGMDQVEDLLVPAAGAPTISAMRVRDDHPEWDTAIWLNVLGVPGTPGMFAFYREMEQWMRGHYAGADAVFRPEWSKGWAFGPEKPYTDGAIISNDLPRSYRDGLPGSDNWDTARAAFNAIDPHRVYSNTFMDQLLP</sequence>
<evidence type="ECO:0000256" key="1">
    <source>
        <dbReference type="ARBA" id="ARBA00022630"/>
    </source>
</evidence>
<dbReference type="Gene3D" id="3.30.43.10">
    <property type="entry name" value="Uridine Diphospho-n-acetylenolpyruvylglucosamine Reductase, domain 2"/>
    <property type="match status" value="1"/>
</dbReference>
<protein>
    <submittedName>
        <fullName evidence="6">FAD binding domain-containing protein</fullName>
    </submittedName>
</protein>
<dbReference type="InterPro" id="IPR016170">
    <property type="entry name" value="Cytok_DH_C_sf"/>
</dbReference>